<feature type="compositionally biased region" description="Basic and acidic residues" evidence="1">
    <location>
        <begin position="15"/>
        <end position="24"/>
    </location>
</feature>
<protein>
    <submittedName>
        <fullName evidence="2">Uncharacterized protein</fullName>
    </submittedName>
</protein>
<gene>
    <name evidence="2" type="ORF">EVA_08718</name>
</gene>
<proteinExistence type="predicted"/>
<feature type="region of interest" description="Disordered" evidence="1">
    <location>
        <begin position="1"/>
        <end position="36"/>
    </location>
</feature>
<dbReference type="AlphaFoldDB" id="J9GSG7"/>
<dbReference type="EMBL" id="AMCI01002270">
    <property type="protein sequence ID" value="EJX03175.1"/>
    <property type="molecule type" value="Genomic_DNA"/>
</dbReference>
<reference evidence="2" key="1">
    <citation type="journal article" date="2012" name="PLoS ONE">
        <title>Gene sets for utilization of primary and secondary nutrition supplies in the distal gut of endangered iberian lynx.</title>
        <authorList>
            <person name="Alcaide M."/>
            <person name="Messina E."/>
            <person name="Richter M."/>
            <person name="Bargiela R."/>
            <person name="Peplies J."/>
            <person name="Huws S.A."/>
            <person name="Newbold C.J."/>
            <person name="Golyshin P.N."/>
            <person name="Simon M.A."/>
            <person name="Lopez G."/>
            <person name="Yakimov M.M."/>
            <person name="Ferrer M."/>
        </authorList>
    </citation>
    <scope>NUCLEOTIDE SEQUENCE</scope>
</reference>
<organism evidence="2">
    <name type="scientific">gut metagenome</name>
    <dbReference type="NCBI Taxonomy" id="749906"/>
    <lineage>
        <taxon>unclassified sequences</taxon>
        <taxon>metagenomes</taxon>
        <taxon>organismal metagenomes</taxon>
    </lineage>
</organism>
<sequence length="36" mass="4445">MLVVELDKSYYSPDQFEHQRDQSQNKRHHGPQVKYR</sequence>
<name>J9GSG7_9ZZZZ</name>
<accession>J9GSG7</accession>
<evidence type="ECO:0000313" key="2">
    <source>
        <dbReference type="EMBL" id="EJX03175.1"/>
    </source>
</evidence>
<comment type="caution">
    <text evidence="2">The sequence shown here is derived from an EMBL/GenBank/DDBJ whole genome shotgun (WGS) entry which is preliminary data.</text>
</comment>
<feature type="compositionally biased region" description="Basic residues" evidence="1">
    <location>
        <begin position="25"/>
        <end position="36"/>
    </location>
</feature>
<evidence type="ECO:0000256" key="1">
    <source>
        <dbReference type="SAM" id="MobiDB-lite"/>
    </source>
</evidence>